<evidence type="ECO:0000256" key="10">
    <source>
        <dbReference type="ARBA" id="ARBA00023157"/>
    </source>
</evidence>
<comment type="caution">
    <text evidence="13">The sequence shown here is derived from an EMBL/GenBank/DDBJ whole genome shotgun (WGS) entry which is preliminary data.</text>
</comment>
<dbReference type="STRING" id="1458275.AZ34_16915"/>
<evidence type="ECO:0000256" key="4">
    <source>
        <dbReference type="ARBA" id="ARBA00022723"/>
    </source>
</evidence>
<reference evidence="13 14" key="1">
    <citation type="submission" date="2014-02" db="EMBL/GenBank/DDBJ databases">
        <title>Draft Genome of Hylemonella gracilis isolated from the Niagara River.</title>
        <authorList>
            <person name="Pawlowski D.R."/>
            <person name="Koudelka G.B."/>
        </authorList>
    </citation>
    <scope>NUCLEOTIDE SEQUENCE [LARGE SCALE GENOMIC DNA]</scope>
    <source>
        <strain evidence="13 14">Niagara R</strain>
    </source>
</reference>
<protein>
    <submittedName>
        <fullName evidence="13">Cytochrome C oxidase subunit I</fullName>
    </submittedName>
</protein>
<dbReference type="AlphaFoldDB" id="A0A016XN29"/>
<dbReference type="Proteomes" id="UP000023268">
    <property type="component" value="Unassembled WGS sequence"/>
</dbReference>
<comment type="subcellular location">
    <subcellularLocation>
        <location evidence="1">Membrane</location>
        <topology evidence="1">Multi-pass membrane protein</topology>
    </subcellularLocation>
</comment>
<dbReference type="OrthoDB" id="1447144at2"/>
<dbReference type="Pfam" id="PF02628">
    <property type="entry name" value="COX15-CtaA"/>
    <property type="match status" value="1"/>
</dbReference>
<evidence type="ECO:0000313" key="13">
    <source>
        <dbReference type="EMBL" id="EYC52578.1"/>
    </source>
</evidence>
<dbReference type="eggNOG" id="COG1612">
    <property type="taxonomic scope" value="Bacteria"/>
</dbReference>
<name>A0A016XN29_9BURK</name>
<feature type="transmembrane region" description="Helical" evidence="12">
    <location>
        <begin position="243"/>
        <end position="265"/>
    </location>
</feature>
<keyword evidence="7" id="KW-0408">Iron</keyword>
<keyword evidence="3 12" id="KW-0812">Transmembrane</keyword>
<dbReference type="GO" id="GO:0006784">
    <property type="term" value="P:heme A biosynthetic process"/>
    <property type="evidence" value="ECO:0007669"/>
    <property type="project" value="InterPro"/>
</dbReference>
<evidence type="ECO:0000256" key="1">
    <source>
        <dbReference type="ARBA" id="ARBA00004141"/>
    </source>
</evidence>
<evidence type="ECO:0000256" key="7">
    <source>
        <dbReference type="ARBA" id="ARBA00023004"/>
    </source>
</evidence>
<dbReference type="PANTHER" id="PTHR35457">
    <property type="entry name" value="HEME A SYNTHASE"/>
    <property type="match status" value="1"/>
</dbReference>
<proteinExistence type="predicted"/>
<organism evidence="13 14">
    <name type="scientific">Hylemonella gracilis str. Niagara R</name>
    <dbReference type="NCBI Taxonomy" id="1458275"/>
    <lineage>
        <taxon>Bacteria</taxon>
        <taxon>Pseudomonadati</taxon>
        <taxon>Pseudomonadota</taxon>
        <taxon>Betaproteobacteria</taxon>
        <taxon>Burkholderiales</taxon>
        <taxon>Comamonadaceae</taxon>
        <taxon>Hylemonella</taxon>
    </lineage>
</organism>
<dbReference type="GO" id="GO:0016491">
    <property type="term" value="F:oxidoreductase activity"/>
    <property type="evidence" value="ECO:0007669"/>
    <property type="project" value="UniProtKB-KW"/>
</dbReference>
<dbReference type="GO" id="GO:0046872">
    <property type="term" value="F:metal ion binding"/>
    <property type="evidence" value="ECO:0007669"/>
    <property type="project" value="UniProtKB-KW"/>
</dbReference>
<feature type="transmembrane region" description="Helical" evidence="12">
    <location>
        <begin position="125"/>
        <end position="146"/>
    </location>
</feature>
<evidence type="ECO:0000256" key="6">
    <source>
        <dbReference type="ARBA" id="ARBA00023002"/>
    </source>
</evidence>
<feature type="transmembrane region" description="Helical" evidence="12">
    <location>
        <begin position="352"/>
        <end position="371"/>
    </location>
</feature>
<keyword evidence="5 12" id="KW-1133">Transmembrane helix</keyword>
<dbReference type="GO" id="GO:0016020">
    <property type="term" value="C:membrane"/>
    <property type="evidence" value="ECO:0007669"/>
    <property type="project" value="UniProtKB-SubCell"/>
</dbReference>
<evidence type="ECO:0000256" key="2">
    <source>
        <dbReference type="ARBA" id="ARBA00022475"/>
    </source>
</evidence>
<feature type="transmembrane region" description="Helical" evidence="12">
    <location>
        <begin position="198"/>
        <end position="222"/>
    </location>
</feature>
<evidence type="ECO:0000256" key="12">
    <source>
        <dbReference type="SAM" id="Phobius"/>
    </source>
</evidence>
<comment type="pathway">
    <text evidence="11">Porphyrin-containing compound metabolism.</text>
</comment>
<feature type="transmembrane region" description="Helical" evidence="12">
    <location>
        <begin position="49"/>
        <end position="71"/>
    </location>
</feature>
<evidence type="ECO:0000313" key="14">
    <source>
        <dbReference type="Proteomes" id="UP000023268"/>
    </source>
</evidence>
<keyword evidence="8" id="KW-0350">Heme biosynthesis</keyword>
<feature type="transmembrane region" description="Helical" evidence="12">
    <location>
        <begin position="323"/>
        <end position="340"/>
    </location>
</feature>
<gene>
    <name evidence="13" type="ORF">AZ34_16915</name>
</gene>
<evidence type="ECO:0000256" key="9">
    <source>
        <dbReference type="ARBA" id="ARBA00023136"/>
    </source>
</evidence>
<evidence type="ECO:0000256" key="11">
    <source>
        <dbReference type="ARBA" id="ARBA00023444"/>
    </source>
</evidence>
<keyword evidence="2" id="KW-1003">Cell membrane</keyword>
<sequence>MNQDVFAHSALYDWGPVLELMGLGLLIAALPLVWIWLRKPRVGQDGALHRLQALTLLTLFLTFDLTLFGAFTRLSDSGLGCPDWPGCYGEASPIGARAQISAAQEVLPTGPVTHGKAWVEMIHRYLATGVGVLILVLAVATWWVYLRGRRASGHHNGQALGGAEGRLAAPLHPGWASLTLVWVCVQGAFGALTVTMKLFPAIVTMHLLGALLLLGLLSWQAVRYAQWHDDGVLRAKAAALPRGLHRWLVLGLVVLVLQIALGGWVSTNYAVLACTEFPLCQGSLWPDMDFAQGFELWRALGLTATGEHITFPALTAIHYTHRLAAYGVIAVLAWLAWRLLALPAWRRTGHALAALLLLQFLSGLSNVVLGWPLLAALLHTGGAAALLVLLVWGLACASMPTPVKRTKEFA</sequence>
<dbReference type="PANTHER" id="PTHR35457:SF1">
    <property type="entry name" value="HEME A SYNTHASE"/>
    <property type="match status" value="1"/>
</dbReference>
<evidence type="ECO:0000256" key="5">
    <source>
        <dbReference type="ARBA" id="ARBA00022989"/>
    </source>
</evidence>
<keyword evidence="9 12" id="KW-0472">Membrane</keyword>
<accession>A0A016XN29</accession>
<keyword evidence="10" id="KW-1015">Disulfide bond</keyword>
<feature type="transmembrane region" description="Helical" evidence="12">
    <location>
        <begin position="377"/>
        <end position="397"/>
    </location>
</feature>
<evidence type="ECO:0000256" key="3">
    <source>
        <dbReference type="ARBA" id="ARBA00022692"/>
    </source>
</evidence>
<evidence type="ECO:0000256" key="8">
    <source>
        <dbReference type="ARBA" id="ARBA00023133"/>
    </source>
</evidence>
<dbReference type="InterPro" id="IPR003780">
    <property type="entry name" value="COX15/CtaA_fam"/>
</dbReference>
<keyword evidence="4" id="KW-0479">Metal-binding</keyword>
<keyword evidence="6" id="KW-0560">Oxidoreductase</keyword>
<feature type="transmembrane region" description="Helical" evidence="12">
    <location>
        <begin position="20"/>
        <end position="37"/>
    </location>
</feature>
<dbReference type="InterPro" id="IPR050450">
    <property type="entry name" value="COX15/CtaA_HemeA_synthase"/>
</dbReference>
<feature type="transmembrane region" description="Helical" evidence="12">
    <location>
        <begin position="167"/>
        <end position="192"/>
    </location>
</feature>
<dbReference type="EMBL" id="JEMG01000001">
    <property type="protein sequence ID" value="EYC52578.1"/>
    <property type="molecule type" value="Genomic_DNA"/>
</dbReference>
<dbReference type="RefSeq" id="WP_035610138.1">
    <property type="nucleotide sequence ID" value="NZ_JEMG01000001.1"/>
</dbReference>